<feature type="compositionally biased region" description="Low complexity" evidence="1">
    <location>
        <begin position="573"/>
        <end position="589"/>
    </location>
</feature>
<protein>
    <submittedName>
        <fullName evidence="2">Sel1 repeat family protein</fullName>
    </submittedName>
</protein>
<evidence type="ECO:0000313" key="2">
    <source>
        <dbReference type="EMBL" id="MDO6576170.1"/>
    </source>
</evidence>
<evidence type="ECO:0000313" key="3">
    <source>
        <dbReference type="Proteomes" id="UP001170717"/>
    </source>
</evidence>
<sequence>MRGLTLAIIALLLIAGDSGRYTQQLVRNATSAIHAYDKQFLAAESLSTEPDLPESFTPEQTVSDSTGSDAADSDTASADLTSSASANKPSPLNDAQPLKQSVYALLWLAAQNHDQSATSQGNDSASEEAQSLLITLASKNNAQYWLEQLASINNADAAWALYQLLGEEAASDRLVRLAALGNVAEAQLAFAMATENSEKREKWLIRAAEQGYMPAQAALADWYLLHAQPGLAKPWLQKTAMQDMQSAFKYGRLLWDENNREEAKGFIQRAAKEGHKLAQQMASVIKRYSPTTPSNVPQYAWQSNTMCHQRIQLVATSLATIARADKLYKDYKNDERLSELPLCIAPPIWLENNVLDCNANFQGQGNLACNVKPLAPIVKARDITHAIVVSEQGKANVQNGVMYLDISDAYSVMVHELAHFSGFIDEYALSRNAARRYCSKEGLNTFAPPNLTMDGAIAYHPQNTVNRWETKAKEEFLPLRVGTAKTCGAINVTSYKPSRVITFMEHHDSGVIPDLYLSLWQEQLANPAAQRPISMNLFQAFHKNGQPQEAGQWLAAYESHKASGEINASEAPADAATSTNSDSNTDTEE</sequence>
<feature type="compositionally biased region" description="Low complexity" evidence="1">
    <location>
        <begin position="63"/>
        <end position="86"/>
    </location>
</feature>
<evidence type="ECO:0000256" key="1">
    <source>
        <dbReference type="SAM" id="MobiDB-lite"/>
    </source>
</evidence>
<dbReference type="Gene3D" id="1.25.40.10">
    <property type="entry name" value="Tetratricopeptide repeat domain"/>
    <property type="match status" value="1"/>
</dbReference>
<dbReference type="AlphaFoldDB" id="A0AAW7YXI6"/>
<dbReference type="InterPro" id="IPR011990">
    <property type="entry name" value="TPR-like_helical_dom_sf"/>
</dbReference>
<accession>A0AAW7YXI6</accession>
<gene>
    <name evidence="2" type="ORF">Q4527_02150</name>
</gene>
<dbReference type="RefSeq" id="WP_197427672.1">
    <property type="nucleotide sequence ID" value="NZ_CAXIBE010000095.1"/>
</dbReference>
<dbReference type="SUPFAM" id="SSF81901">
    <property type="entry name" value="HCP-like"/>
    <property type="match status" value="1"/>
</dbReference>
<proteinExistence type="predicted"/>
<reference evidence="2" key="1">
    <citation type="submission" date="2023-07" db="EMBL/GenBank/DDBJ databases">
        <title>Genome content predicts the carbon catabolic preferences of heterotrophic bacteria.</title>
        <authorList>
            <person name="Gralka M."/>
        </authorList>
    </citation>
    <scope>NUCLEOTIDE SEQUENCE</scope>
    <source>
        <strain evidence="2">F2M12</strain>
    </source>
</reference>
<dbReference type="Proteomes" id="UP001170717">
    <property type="component" value="Unassembled WGS sequence"/>
</dbReference>
<organism evidence="2 3">
    <name type="scientific">Alteromonas stellipolaris</name>
    <dbReference type="NCBI Taxonomy" id="233316"/>
    <lineage>
        <taxon>Bacteria</taxon>
        <taxon>Pseudomonadati</taxon>
        <taxon>Pseudomonadota</taxon>
        <taxon>Gammaproteobacteria</taxon>
        <taxon>Alteromonadales</taxon>
        <taxon>Alteromonadaceae</taxon>
        <taxon>Alteromonas/Salinimonas group</taxon>
        <taxon>Alteromonas</taxon>
    </lineage>
</organism>
<name>A0AAW7YXI6_9ALTE</name>
<feature type="region of interest" description="Disordered" evidence="1">
    <location>
        <begin position="564"/>
        <end position="589"/>
    </location>
</feature>
<dbReference type="EMBL" id="JAUOQI010000001">
    <property type="protein sequence ID" value="MDO6576170.1"/>
    <property type="molecule type" value="Genomic_DNA"/>
</dbReference>
<comment type="caution">
    <text evidence="2">The sequence shown here is derived from an EMBL/GenBank/DDBJ whole genome shotgun (WGS) entry which is preliminary data.</text>
</comment>
<feature type="region of interest" description="Disordered" evidence="1">
    <location>
        <begin position="47"/>
        <end position="94"/>
    </location>
</feature>